<dbReference type="InterPro" id="IPR037272">
    <property type="entry name" value="SNS_sf"/>
</dbReference>
<keyword evidence="2 6" id="KW-0813">Transport</keyword>
<feature type="transmembrane region" description="Helical" evidence="7">
    <location>
        <begin position="9"/>
        <end position="28"/>
    </location>
</feature>
<dbReference type="RefSeq" id="WP_385876777.1">
    <property type="nucleotide sequence ID" value="NZ_JBHLXE010000070.1"/>
</dbReference>
<feature type="transmembrane region" description="Helical" evidence="7">
    <location>
        <begin position="82"/>
        <end position="103"/>
    </location>
</feature>
<feature type="transmembrane region" description="Helical" evidence="7">
    <location>
        <begin position="142"/>
        <end position="160"/>
    </location>
</feature>
<evidence type="ECO:0000313" key="9">
    <source>
        <dbReference type="Proteomes" id="UP001589758"/>
    </source>
</evidence>
<feature type="transmembrane region" description="Helical" evidence="7">
    <location>
        <begin position="420"/>
        <end position="438"/>
    </location>
</feature>
<accession>A0ABV6C9M2</accession>
<feature type="transmembrane region" description="Helical" evidence="7">
    <location>
        <begin position="212"/>
        <end position="236"/>
    </location>
</feature>
<evidence type="ECO:0000313" key="8">
    <source>
        <dbReference type="EMBL" id="MFC0179676.1"/>
    </source>
</evidence>
<comment type="subcellular location">
    <subcellularLocation>
        <location evidence="1">Membrane</location>
        <topology evidence="1">Multi-pass membrane protein</topology>
    </subcellularLocation>
</comment>
<sequence>MRSQWGSKIGFILASAGSTIGLGAVWKFPFETSKNGGGAFLLIYLGICLTLGLVLMSTEIALGRKTQLNPYGAFKKLGGKGWSLIGLVGILVCFMIISFYSVIGGWTSAYFVSTLTGATHTTDGAISLNNFNTYVASPISPVMYHLFFACATAATILFGVQKGIEKVSKYLMPILLILLFILIIRSNTLPGSEEGLKQFLDFDFSKVTRETWISALGLSFFSLSLAMGIMITYGSYVDDKSSIIPSTVWIIVLTLTTCVLSGLMVLPAITALNLPANPGTGITFVTMPSVFASMPAGQLFGGLFFASLFVAALTSSISLLEVIVSSLIDQFKMKRITAVVISLVGFFSLGVLCSLSMGATDQLKILNLSLFDFLDVVTGQYLMPIGELFLALFVAWKVWPLIEEQLVANSPKLKSLMLPFRIFLGVVVPVIIILIFDIKGKMTLLVNAVCGTESVTGFCGVMQSLI</sequence>
<comment type="similarity">
    <text evidence="6">Belongs to the sodium:neurotransmitter symporter (SNF) (TC 2.A.22) family.</text>
</comment>
<feature type="transmembrane region" description="Helical" evidence="7">
    <location>
        <begin position="40"/>
        <end position="62"/>
    </location>
</feature>
<dbReference type="Proteomes" id="UP001589758">
    <property type="component" value="Unassembled WGS sequence"/>
</dbReference>
<evidence type="ECO:0000256" key="6">
    <source>
        <dbReference type="RuleBase" id="RU003732"/>
    </source>
</evidence>
<dbReference type="PRINTS" id="PR00176">
    <property type="entry name" value="NANEUSMPORT"/>
</dbReference>
<evidence type="ECO:0000256" key="7">
    <source>
        <dbReference type="SAM" id="Phobius"/>
    </source>
</evidence>
<evidence type="ECO:0000256" key="5">
    <source>
        <dbReference type="ARBA" id="ARBA00023136"/>
    </source>
</evidence>
<organism evidence="8 9">
    <name type="scientific">Thorsellia kenyensis</name>
    <dbReference type="NCBI Taxonomy" id="1549888"/>
    <lineage>
        <taxon>Bacteria</taxon>
        <taxon>Pseudomonadati</taxon>
        <taxon>Pseudomonadota</taxon>
        <taxon>Gammaproteobacteria</taxon>
        <taxon>Enterobacterales</taxon>
        <taxon>Thorselliaceae</taxon>
        <taxon>Thorsellia</taxon>
    </lineage>
</organism>
<keyword evidence="5 7" id="KW-0472">Membrane</keyword>
<keyword evidence="3 6" id="KW-0812">Transmembrane</keyword>
<keyword evidence="9" id="KW-1185">Reference proteome</keyword>
<evidence type="ECO:0000256" key="4">
    <source>
        <dbReference type="ARBA" id="ARBA00022989"/>
    </source>
</evidence>
<dbReference type="InterPro" id="IPR000175">
    <property type="entry name" value="Na/ntran_symport"/>
</dbReference>
<reference evidence="8 9" key="1">
    <citation type="submission" date="2024-09" db="EMBL/GenBank/DDBJ databases">
        <authorList>
            <person name="Sun Q."/>
            <person name="Mori K."/>
        </authorList>
    </citation>
    <scope>NUCLEOTIDE SEQUENCE [LARGE SCALE GENOMIC DNA]</scope>
    <source>
        <strain evidence="8 9">CCM 8545</strain>
    </source>
</reference>
<proteinExistence type="inferred from homology"/>
<dbReference type="NCBIfam" id="NF037979">
    <property type="entry name" value="Na_transp"/>
    <property type="match status" value="1"/>
</dbReference>
<dbReference type="PANTHER" id="PTHR42948:SF1">
    <property type="entry name" value="TRANSPORTER"/>
    <property type="match status" value="1"/>
</dbReference>
<feature type="transmembrane region" description="Helical" evidence="7">
    <location>
        <begin position="299"/>
        <end position="324"/>
    </location>
</feature>
<dbReference type="PANTHER" id="PTHR42948">
    <property type="entry name" value="TRANSPORTER"/>
    <property type="match status" value="1"/>
</dbReference>
<dbReference type="Pfam" id="PF00209">
    <property type="entry name" value="SNF"/>
    <property type="match status" value="2"/>
</dbReference>
<dbReference type="PROSITE" id="PS50267">
    <property type="entry name" value="NA_NEUROTRAN_SYMP_3"/>
    <property type="match status" value="1"/>
</dbReference>
<name>A0ABV6C9M2_9GAMM</name>
<feature type="transmembrane region" description="Helical" evidence="7">
    <location>
        <begin position="248"/>
        <end position="269"/>
    </location>
</feature>
<gene>
    <name evidence="8" type="ORF">ACFFIT_06190</name>
</gene>
<keyword evidence="4 7" id="KW-1133">Transmembrane helix</keyword>
<dbReference type="CDD" id="cd10336">
    <property type="entry name" value="SLC6sbd_Tyt1-Like"/>
    <property type="match status" value="1"/>
</dbReference>
<evidence type="ECO:0000256" key="1">
    <source>
        <dbReference type="ARBA" id="ARBA00004141"/>
    </source>
</evidence>
<comment type="caution">
    <text evidence="8">The sequence shown here is derived from an EMBL/GenBank/DDBJ whole genome shotgun (WGS) entry which is preliminary data.</text>
</comment>
<dbReference type="InterPro" id="IPR047218">
    <property type="entry name" value="YocR/YhdH-like"/>
</dbReference>
<dbReference type="SUPFAM" id="SSF161070">
    <property type="entry name" value="SNF-like"/>
    <property type="match status" value="1"/>
</dbReference>
<dbReference type="PROSITE" id="PS00610">
    <property type="entry name" value="NA_NEUROTRAN_SYMP_1"/>
    <property type="match status" value="1"/>
</dbReference>
<keyword evidence="6" id="KW-0769">Symport</keyword>
<feature type="transmembrane region" description="Helical" evidence="7">
    <location>
        <begin position="336"/>
        <end position="359"/>
    </location>
</feature>
<protein>
    <recommendedName>
        <fullName evidence="6">Transporter</fullName>
    </recommendedName>
</protein>
<evidence type="ECO:0000256" key="3">
    <source>
        <dbReference type="ARBA" id="ARBA00022692"/>
    </source>
</evidence>
<feature type="transmembrane region" description="Helical" evidence="7">
    <location>
        <begin position="167"/>
        <end position="184"/>
    </location>
</feature>
<dbReference type="EMBL" id="JBHLXE010000070">
    <property type="protein sequence ID" value="MFC0179676.1"/>
    <property type="molecule type" value="Genomic_DNA"/>
</dbReference>
<evidence type="ECO:0000256" key="2">
    <source>
        <dbReference type="ARBA" id="ARBA00022448"/>
    </source>
</evidence>
<feature type="transmembrane region" description="Helical" evidence="7">
    <location>
        <begin position="379"/>
        <end position="399"/>
    </location>
</feature>